<name>A0ABQ3K8J1_9DEIO</name>
<comment type="caution">
    <text evidence="2">The sequence shown here is derived from an EMBL/GenBank/DDBJ whole genome shotgun (WGS) entry which is preliminary data.</text>
</comment>
<gene>
    <name evidence="2" type="ORF">GCM10017783_20370</name>
</gene>
<evidence type="ECO:0000313" key="3">
    <source>
        <dbReference type="Proteomes" id="UP000632154"/>
    </source>
</evidence>
<feature type="compositionally biased region" description="Basic and acidic residues" evidence="1">
    <location>
        <begin position="14"/>
        <end position="28"/>
    </location>
</feature>
<protein>
    <submittedName>
        <fullName evidence="2">Uncharacterized protein</fullName>
    </submittedName>
</protein>
<feature type="region of interest" description="Disordered" evidence="1">
    <location>
        <begin position="1"/>
        <end position="28"/>
    </location>
</feature>
<dbReference type="Proteomes" id="UP000632154">
    <property type="component" value="Unassembled WGS sequence"/>
</dbReference>
<dbReference type="RefSeq" id="WP_189643636.1">
    <property type="nucleotide sequence ID" value="NZ_BNAL01000028.1"/>
</dbReference>
<keyword evidence="3" id="KW-1185">Reference proteome</keyword>
<evidence type="ECO:0000313" key="2">
    <source>
        <dbReference type="EMBL" id="GHG07707.1"/>
    </source>
</evidence>
<dbReference type="EMBL" id="BNAL01000028">
    <property type="protein sequence ID" value="GHG07707.1"/>
    <property type="molecule type" value="Genomic_DNA"/>
</dbReference>
<sequence length="97" mass="10708">MNITEIGQAFDASYTKDPRDGLTIRHSSEEGQLRIEVRHQDADGELRGFDVVVMPTGADERTAQDYGQAAAQVVEQELAYGQLPARGDDGEFKRIVV</sequence>
<reference evidence="3" key="1">
    <citation type="journal article" date="2019" name="Int. J. Syst. Evol. Microbiol.">
        <title>The Global Catalogue of Microorganisms (GCM) 10K type strain sequencing project: providing services to taxonomists for standard genome sequencing and annotation.</title>
        <authorList>
            <consortium name="The Broad Institute Genomics Platform"/>
            <consortium name="The Broad Institute Genome Sequencing Center for Infectious Disease"/>
            <person name="Wu L."/>
            <person name="Ma J."/>
        </authorList>
    </citation>
    <scope>NUCLEOTIDE SEQUENCE [LARGE SCALE GENOMIC DNA]</scope>
    <source>
        <strain evidence="3">CGMCC 1.18439</strain>
    </source>
</reference>
<organism evidence="2 3">
    <name type="scientific">Deinococcus piscis</name>
    <dbReference type="NCBI Taxonomy" id="394230"/>
    <lineage>
        <taxon>Bacteria</taxon>
        <taxon>Thermotogati</taxon>
        <taxon>Deinococcota</taxon>
        <taxon>Deinococci</taxon>
        <taxon>Deinococcales</taxon>
        <taxon>Deinococcaceae</taxon>
        <taxon>Deinococcus</taxon>
    </lineage>
</organism>
<accession>A0ABQ3K8J1</accession>
<evidence type="ECO:0000256" key="1">
    <source>
        <dbReference type="SAM" id="MobiDB-lite"/>
    </source>
</evidence>
<proteinExistence type="predicted"/>